<dbReference type="InterPro" id="IPR056908">
    <property type="entry name" value="Gp80-like"/>
</dbReference>
<evidence type="ECO:0000313" key="1">
    <source>
        <dbReference type="EMBL" id="CAB4126397.1"/>
    </source>
</evidence>
<sequence>MSEMSNYLENALVNVTLRGTAFTAISTPYVALFTSDPTDAGSGTEVTGGSYTRQSATFGAPSNGASVTTADITYPTATASWGTIGWIGIYDASTGGNLLYHTPLDVSKAIDSGDIFKITAGNLSVTLA</sequence>
<organism evidence="1">
    <name type="scientific">uncultured Caudovirales phage</name>
    <dbReference type="NCBI Taxonomy" id="2100421"/>
    <lineage>
        <taxon>Viruses</taxon>
        <taxon>Duplodnaviria</taxon>
        <taxon>Heunggongvirae</taxon>
        <taxon>Uroviricota</taxon>
        <taxon>Caudoviricetes</taxon>
        <taxon>Peduoviridae</taxon>
        <taxon>Maltschvirus</taxon>
        <taxon>Maltschvirus maltsch</taxon>
    </lineage>
</organism>
<dbReference type="Pfam" id="PF23140">
    <property type="entry name" value="Gp80"/>
    <property type="match status" value="1"/>
</dbReference>
<reference evidence="1" key="1">
    <citation type="submission" date="2020-04" db="EMBL/GenBank/DDBJ databases">
        <authorList>
            <person name="Chiriac C."/>
            <person name="Salcher M."/>
            <person name="Ghai R."/>
            <person name="Kavagutti S V."/>
        </authorList>
    </citation>
    <scope>NUCLEOTIDE SEQUENCE</scope>
</reference>
<proteinExistence type="predicted"/>
<name>A0A6J5KZC9_9CAUD</name>
<accession>A0A6J5KZC9</accession>
<gene>
    <name evidence="1" type="ORF">UFOVP89_39</name>
</gene>
<dbReference type="EMBL" id="LR796197">
    <property type="protein sequence ID" value="CAB4126397.1"/>
    <property type="molecule type" value="Genomic_DNA"/>
</dbReference>
<protein>
    <submittedName>
        <fullName evidence="1">Uncharacterized protein</fullName>
    </submittedName>
</protein>